<feature type="compositionally biased region" description="Basic and acidic residues" evidence="1">
    <location>
        <begin position="192"/>
        <end position="201"/>
    </location>
</feature>
<keyword evidence="2" id="KW-1133">Transmembrane helix</keyword>
<evidence type="ECO:0000256" key="2">
    <source>
        <dbReference type="SAM" id="Phobius"/>
    </source>
</evidence>
<dbReference type="HOGENOM" id="CLU_112540_0_0_1"/>
<keyword evidence="2" id="KW-0472">Membrane</keyword>
<proteinExistence type="predicted"/>
<organism evidence="3 4">
    <name type="scientific">Cladophialophora carrionii CBS 160.54</name>
    <dbReference type="NCBI Taxonomy" id="1279043"/>
    <lineage>
        <taxon>Eukaryota</taxon>
        <taxon>Fungi</taxon>
        <taxon>Dikarya</taxon>
        <taxon>Ascomycota</taxon>
        <taxon>Pezizomycotina</taxon>
        <taxon>Eurotiomycetes</taxon>
        <taxon>Chaetothyriomycetidae</taxon>
        <taxon>Chaetothyriales</taxon>
        <taxon>Herpotrichiellaceae</taxon>
        <taxon>Cladophialophora</taxon>
    </lineage>
</organism>
<feature type="region of interest" description="Disordered" evidence="1">
    <location>
        <begin position="47"/>
        <end position="90"/>
    </location>
</feature>
<feature type="compositionally biased region" description="Pro residues" evidence="1">
    <location>
        <begin position="150"/>
        <end position="170"/>
    </location>
</feature>
<dbReference type="GeneID" id="19983569"/>
<feature type="region of interest" description="Disordered" evidence="1">
    <location>
        <begin position="104"/>
        <end position="201"/>
    </location>
</feature>
<reference evidence="3 4" key="1">
    <citation type="submission" date="2013-03" db="EMBL/GenBank/DDBJ databases">
        <title>The Genome Sequence of Cladophialophora carrionii CBS 160.54.</title>
        <authorList>
            <consortium name="The Broad Institute Genomics Platform"/>
            <person name="Cuomo C."/>
            <person name="de Hoog S."/>
            <person name="Gorbushina A."/>
            <person name="Walker B."/>
            <person name="Young S.K."/>
            <person name="Zeng Q."/>
            <person name="Gargeya S."/>
            <person name="Fitzgerald M."/>
            <person name="Haas B."/>
            <person name="Abouelleil A."/>
            <person name="Allen A.W."/>
            <person name="Alvarado L."/>
            <person name="Arachchi H.M."/>
            <person name="Berlin A.M."/>
            <person name="Chapman S.B."/>
            <person name="Gainer-Dewar J."/>
            <person name="Goldberg J."/>
            <person name="Griggs A."/>
            <person name="Gujja S."/>
            <person name="Hansen M."/>
            <person name="Howarth C."/>
            <person name="Imamovic A."/>
            <person name="Ireland A."/>
            <person name="Larimer J."/>
            <person name="McCowan C."/>
            <person name="Murphy C."/>
            <person name="Pearson M."/>
            <person name="Poon T.W."/>
            <person name="Priest M."/>
            <person name="Roberts A."/>
            <person name="Saif S."/>
            <person name="Shea T."/>
            <person name="Sisk P."/>
            <person name="Sykes S."/>
            <person name="Wortman J."/>
            <person name="Nusbaum C."/>
            <person name="Birren B."/>
        </authorList>
    </citation>
    <scope>NUCLEOTIDE SEQUENCE [LARGE SCALE GENOMIC DNA]</scope>
    <source>
        <strain evidence="3 4">CBS 160.54</strain>
    </source>
</reference>
<dbReference type="EMBL" id="KB822705">
    <property type="protein sequence ID" value="ETI23277.1"/>
    <property type="molecule type" value="Genomic_DNA"/>
</dbReference>
<feature type="compositionally biased region" description="Pro residues" evidence="1">
    <location>
        <begin position="119"/>
        <end position="141"/>
    </location>
</feature>
<evidence type="ECO:0000256" key="1">
    <source>
        <dbReference type="SAM" id="MobiDB-lite"/>
    </source>
</evidence>
<dbReference type="AlphaFoldDB" id="V9DBD0"/>
<name>V9DBD0_9EURO</name>
<dbReference type="RefSeq" id="XP_008727632.1">
    <property type="nucleotide sequence ID" value="XM_008729410.1"/>
</dbReference>
<gene>
    <name evidence="3" type="ORF">G647_05076</name>
</gene>
<feature type="compositionally biased region" description="Pro residues" evidence="1">
    <location>
        <begin position="67"/>
        <end position="84"/>
    </location>
</feature>
<evidence type="ECO:0000313" key="3">
    <source>
        <dbReference type="EMBL" id="ETI23277.1"/>
    </source>
</evidence>
<keyword evidence="2" id="KW-0812">Transmembrane</keyword>
<accession>V9DBD0</accession>
<feature type="transmembrane region" description="Helical" evidence="2">
    <location>
        <begin position="6"/>
        <end position="27"/>
    </location>
</feature>
<dbReference type="Proteomes" id="UP000030678">
    <property type="component" value="Unassembled WGS sequence"/>
</dbReference>
<dbReference type="VEuPathDB" id="FungiDB:G647_05076"/>
<evidence type="ECO:0000313" key="4">
    <source>
        <dbReference type="Proteomes" id="UP000030678"/>
    </source>
</evidence>
<dbReference type="OrthoDB" id="4161593at2759"/>
<sequence length="256" mass="28060">MVPLAALIILSTVGLFATGTFIFAIYYTTKTRLDARRLQNLEAKQELHTPLRETAAEPGLNSRSGTPRPPRPPTPEAEFPPPLPDDLVKQTTGKDSTVIARAETPHPFFLPPTTYRHTTPPPQSSLRPPTPGAEYPPPLPQDFPGRAVSPLPPHSPLLPPAPSLSPPTKGPPRARSRSRGRNPNPRPPCPTAKDRPDSMHEIYDIYSQLPPTPKATPKSAPSMVTTFAQAESKWAYFGEKRAESQTRGREVKVNMV</sequence>
<protein>
    <submittedName>
        <fullName evidence="3">Uncharacterized protein</fullName>
    </submittedName>
</protein>